<dbReference type="EMBL" id="SGPM01000687">
    <property type="protein sequence ID" value="THH17011.1"/>
    <property type="molecule type" value="Genomic_DNA"/>
</dbReference>
<sequence>MKRTLNDQSRRNLCWMSGRKEEEEEEEEEEGGEEGEEEEEEDKGKDCRACRAQRKQQKAAAAQELVAQEQRAVRRAELDKQGTNVRFTDNIKYKDREEMGDIAYVLGLPLENFDAMRASDVRKALDRHFTKKPWLRSDPRFSSLFIDIPSRSSTKRKFETVEDVHVAGTFDIKRASDVRKALDRHFTKKPWLRSDPRFSSLFTPSGSSSSTKRKFEAVEDVPVADEVCLSANPASTPTTSRAAPQLGPFIHVPSIPSSISSYWTPAPPPPSPSLQIQVPAHHYPVRYPRQHNVSPDAFEPFGQHPDSSAASSS</sequence>
<gene>
    <name evidence="3" type="ORF">EUX98_g9208</name>
</gene>
<keyword evidence="4" id="KW-1185">Reference proteome</keyword>
<reference evidence="3 4" key="1">
    <citation type="submission" date="2019-02" db="EMBL/GenBank/DDBJ databases">
        <title>Genome sequencing of the rare red list fungi Antrodiella citrinella (Flaviporus citrinellus).</title>
        <authorList>
            <person name="Buettner E."/>
            <person name="Kellner H."/>
        </authorList>
    </citation>
    <scope>NUCLEOTIDE SEQUENCE [LARGE SCALE GENOMIC DNA]</scope>
    <source>
        <strain evidence="3 4">DSM 108506</strain>
    </source>
</reference>
<dbReference type="Proteomes" id="UP000308730">
    <property type="component" value="Unassembled WGS sequence"/>
</dbReference>
<protein>
    <submittedName>
        <fullName evidence="3">Uncharacterized protein</fullName>
    </submittedName>
</protein>
<accession>A0A4S4LYX1</accession>
<dbReference type="AlphaFoldDB" id="A0A4S4LYX1"/>
<feature type="region of interest" description="Disordered" evidence="2">
    <location>
        <begin position="261"/>
        <end position="313"/>
    </location>
</feature>
<organism evidence="3 4">
    <name type="scientific">Antrodiella citrinella</name>
    <dbReference type="NCBI Taxonomy" id="2447956"/>
    <lineage>
        <taxon>Eukaryota</taxon>
        <taxon>Fungi</taxon>
        <taxon>Dikarya</taxon>
        <taxon>Basidiomycota</taxon>
        <taxon>Agaricomycotina</taxon>
        <taxon>Agaricomycetes</taxon>
        <taxon>Polyporales</taxon>
        <taxon>Steccherinaceae</taxon>
        <taxon>Antrodiella</taxon>
    </lineage>
</organism>
<evidence type="ECO:0000313" key="3">
    <source>
        <dbReference type="EMBL" id="THH17011.1"/>
    </source>
</evidence>
<proteinExistence type="predicted"/>
<evidence type="ECO:0000256" key="2">
    <source>
        <dbReference type="SAM" id="MobiDB-lite"/>
    </source>
</evidence>
<feature type="compositionally biased region" description="Acidic residues" evidence="2">
    <location>
        <begin position="22"/>
        <end position="41"/>
    </location>
</feature>
<feature type="compositionally biased region" description="Basic and acidic residues" evidence="2">
    <location>
        <begin position="1"/>
        <end position="10"/>
    </location>
</feature>
<comment type="caution">
    <text evidence="3">The sequence shown here is derived from an EMBL/GenBank/DDBJ whole genome shotgun (WGS) entry which is preliminary data.</text>
</comment>
<feature type="coiled-coil region" evidence="1">
    <location>
        <begin position="52"/>
        <end position="79"/>
    </location>
</feature>
<evidence type="ECO:0000313" key="4">
    <source>
        <dbReference type="Proteomes" id="UP000308730"/>
    </source>
</evidence>
<name>A0A4S4LYX1_9APHY</name>
<keyword evidence="1" id="KW-0175">Coiled coil</keyword>
<evidence type="ECO:0000256" key="1">
    <source>
        <dbReference type="SAM" id="Coils"/>
    </source>
</evidence>
<feature type="region of interest" description="Disordered" evidence="2">
    <location>
        <begin position="1"/>
        <end position="51"/>
    </location>
</feature>